<dbReference type="EMBL" id="BART01007930">
    <property type="protein sequence ID" value="GAG65906.1"/>
    <property type="molecule type" value="Genomic_DNA"/>
</dbReference>
<proteinExistence type="predicted"/>
<name>X1B1P3_9ZZZZ</name>
<accession>X1B1P3</accession>
<evidence type="ECO:0000313" key="1">
    <source>
        <dbReference type="EMBL" id="GAG65906.1"/>
    </source>
</evidence>
<organism evidence="1">
    <name type="scientific">marine sediment metagenome</name>
    <dbReference type="NCBI Taxonomy" id="412755"/>
    <lineage>
        <taxon>unclassified sequences</taxon>
        <taxon>metagenomes</taxon>
        <taxon>ecological metagenomes</taxon>
    </lineage>
</organism>
<sequence>MANLLLDPFIKLKVEEICGEMPSDLWLDIAWESLNKLVGYELDFDSKTDIRSGNGKDIIYLTKRPVKEITEIKINNRDRVISEFEIYEGIGIRNKLGCFDVGIGKCFPISKMGSYTETDCVEITYNAGYDETDFPNDLIFAACFIIQAKKQSSSDAGTLKSYKISDISYTWKSQEELNVSIENYVRDYRAM</sequence>
<reference evidence="1" key="1">
    <citation type="journal article" date="2014" name="Front. Microbiol.">
        <title>High frequency of phylogenetically diverse reductive dehalogenase-homologous genes in deep subseafloor sedimentary metagenomes.</title>
        <authorList>
            <person name="Kawai M."/>
            <person name="Futagami T."/>
            <person name="Toyoda A."/>
            <person name="Takaki Y."/>
            <person name="Nishi S."/>
            <person name="Hori S."/>
            <person name="Arai W."/>
            <person name="Tsubouchi T."/>
            <person name="Morono Y."/>
            <person name="Uchiyama I."/>
            <person name="Ito T."/>
            <person name="Fujiyama A."/>
            <person name="Inagaki F."/>
            <person name="Takami H."/>
        </authorList>
    </citation>
    <scope>NUCLEOTIDE SEQUENCE</scope>
    <source>
        <strain evidence="1">Expedition CK06-06</strain>
    </source>
</reference>
<protein>
    <submittedName>
        <fullName evidence="1">Uncharacterized protein</fullName>
    </submittedName>
</protein>
<comment type="caution">
    <text evidence="1">The sequence shown here is derived from an EMBL/GenBank/DDBJ whole genome shotgun (WGS) entry which is preliminary data.</text>
</comment>
<dbReference type="AlphaFoldDB" id="X1B1P3"/>
<gene>
    <name evidence="1" type="ORF">S01H4_17936</name>
</gene>